<feature type="transmembrane region" description="Helical" evidence="5">
    <location>
        <begin position="227"/>
        <end position="247"/>
    </location>
</feature>
<feature type="transmembrane region" description="Helical" evidence="5">
    <location>
        <begin position="148"/>
        <end position="167"/>
    </location>
</feature>
<dbReference type="SUPFAM" id="SSF103473">
    <property type="entry name" value="MFS general substrate transporter"/>
    <property type="match status" value="2"/>
</dbReference>
<gene>
    <name evidence="7" type="ORF">GCM10009037_21150</name>
</gene>
<protein>
    <submittedName>
        <fullName evidence="7">MFS transporter</fullName>
    </submittedName>
</protein>
<dbReference type="Pfam" id="PF07690">
    <property type="entry name" value="MFS_1"/>
    <property type="match status" value="2"/>
</dbReference>
<feature type="transmembrane region" description="Helical" evidence="5">
    <location>
        <begin position="259"/>
        <end position="280"/>
    </location>
</feature>
<feature type="transmembrane region" description="Helical" evidence="5">
    <location>
        <begin position="39"/>
        <end position="60"/>
    </location>
</feature>
<evidence type="ECO:0000259" key="6">
    <source>
        <dbReference type="PROSITE" id="PS50850"/>
    </source>
</evidence>
<dbReference type="GO" id="GO:0022857">
    <property type="term" value="F:transmembrane transporter activity"/>
    <property type="evidence" value="ECO:0007669"/>
    <property type="project" value="InterPro"/>
</dbReference>
<feature type="transmembrane region" description="Helical" evidence="5">
    <location>
        <begin position="320"/>
        <end position="339"/>
    </location>
</feature>
<feature type="domain" description="Major facilitator superfamily (MFS) profile" evidence="6">
    <location>
        <begin position="6"/>
        <end position="403"/>
    </location>
</feature>
<dbReference type="InterPro" id="IPR036259">
    <property type="entry name" value="MFS_trans_sf"/>
</dbReference>
<dbReference type="RefSeq" id="WP_188883719.1">
    <property type="nucleotide sequence ID" value="NZ_BMPF01000003.1"/>
</dbReference>
<dbReference type="Gene3D" id="1.20.1250.20">
    <property type="entry name" value="MFS general substrate transporter like domains"/>
    <property type="match status" value="2"/>
</dbReference>
<keyword evidence="4 5" id="KW-0472">Membrane</keyword>
<keyword evidence="8" id="KW-1185">Reference proteome</keyword>
<evidence type="ECO:0000313" key="7">
    <source>
        <dbReference type="EMBL" id="GGL37368.1"/>
    </source>
</evidence>
<dbReference type="PANTHER" id="PTHR23518:SF2">
    <property type="entry name" value="MAJOR FACILITATOR SUPERFAMILY TRANSPORTER"/>
    <property type="match status" value="1"/>
</dbReference>
<dbReference type="GO" id="GO:0016020">
    <property type="term" value="C:membrane"/>
    <property type="evidence" value="ECO:0007669"/>
    <property type="project" value="UniProtKB-SubCell"/>
</dbReference>
<proteinExistence type="predicted"/>
<feature type="transmembrane region" description="Helical" evidence="5">
    <location>
        <begin position="292"/>
        <end position="314"/>
    </location>
</feature>
<keyword evidence="3 5" id="KW-1133">Transmembrane helix</keyword>
<accession>A0A830EWE5</accession>
<dbReference type="Proteomes" id="UP000628840">
    <property type="component" value="Unassembled WGS sequence"/>
</dbReference>
<dbReference type="PROSITE" id="PS50850">
    <property type="entry name" value="MFS"/>
    <property type="match status" value="1"/>
</dbReference>
<evidence type="ECO:0000313" key="8">
    <source>
        <dbReference type="Proteomes" id="UP000628840"/>
    </source>
</evidence>
<reference evidence="7 8" key="1">
    <citation type="journal article" date="2019" name="Int. J. Syst. Evol. Microbiol.">
        <title>The Global Catalogue of Microorganisms (GCM) 10K type strain sequencing project: providing services to taxonomists for standard genome sequencing and annotation.</title>
        <authorList>
            <consortium name="The Broad Institute Genomics Platform"/>
            <consortium name="The Broad Institute Genome Sequencing Center for Infectious Disease"/>
            <person name="Wu L."/>
            <person name="Ma J."/>
        </authorList>
    </citation>
    <scope>NUCLEOTIDE SEQUENCE [LARGE SCALE GENOMIC DNA]</scope>
    <source>
        <strain evidence="7 8">JCM 19585</strain>
    </source>
</reference>
<dbReference type="PROSITE" id="PS00216">
    <property type="entry name" value="SUGAR_TRANSPORT_1"/>
    <property type="match status" value="2"/>
</dbReference>
<feature type="transmembrane region" description="Helical" evidence="5">
    <location>
        <begin position="351"/>
        <end position="369"/>
    </location>
</feature>
<feature type="transmembrane region" description="Helical" evidence="5">
    <location>
        <begin position="173"/>
        <end position="199"/>
    </location>
</feature>
<dbReference type="InterPro" id="IPR001958">
    <property type="entry name" value="Tet-R_TetA/multi-R_MdtG-like"/>
</dbReference>
<evidence type="ECO:0000256" key="2">
    <source>
        <dbReference type="ARBA" id="ARBA00022692"/>
    </source>
</evidence>
<dbReference type="InterPro" id="IPR011701">
    <property type="entry name" value="MFS"/>
</dbReference>
<dbReference type="InterPro" id="IPR020846">
    <property type="entry name" value="MFS_dom"/>
</dbReference>
<feature type="transmembrane region" description="Helical" evidence="5">
    <location>
        <begin position="12"/>
        <end position="33"/>
    </location>
</feature>
<feature type="transmembrane region" description="Helical" evidence="5">
    <location>
        <begin position="80"/>
        <end position="100"/>
    </location>
</feature>
<name>A0A830EWE5_9EURY</name>
<dbReference type="PANTHER" id="PTHR23518">
    <property type="entry name" value="C-METHYLTRANSFERASE"/>
    <property type="match status" value="1"/>
</dbReference>
<dbReference type="AlphaFoldDB" id="A0A830EWE5"/>
<keyword evidence="2 5" id="KW-0812">Transmembrane</keyword>
<comment type="caution">
    <text evidence="7">The sequence shown here is derived from an EMBL/GenBank/DDBJ whole genome shotgun (WGS) entry which is preliminary data.</text>
</comment>
<dbReference type="PRINTS" id="PR01035">
    <property type="entry name" value="TCRTETA"/>
</dbReference>
<organism evidence="7 8">
    <name type="scientific">Halarchaeum grantii</name>
    <dbReference type="NCBI Taxonomy" id="1193105"/>
    <lineage>
        <taxon>Archaea</taxon>
        <taxon>Methanobacteriati</taxon>
        <taxon>Methanobacteriota</taxon>
        <taxon>Stenosarchaea group</taxon>
        <taxon>Halobacteria</taxon>
        <taxon>Halobacteriales</taxon>
        <taxon>Halobacteriaceae</taxon>
    </lineage>
</organism>
<dbReference type="InterPro" id="IPR005829">
    <property type="entry name" value="Sugar_transporter_CS"/>
</dbReference>
<dbReference type="PROSITE" id="PS00217">
    <property type="entry name" value="SUGAR_TRANSPORT_2"/>
    <property type="match status" value="1"/>
</dbReference>
<dbReference type="EMBL" id="BMPF01000003">
    <property type="protein sequence ID" value="GGL37368.1"/>
    <property type="molecule type" value="Genomic_DNA"/>
</dbReference>
<evidence type="ECO:0000256" key="5">
    <source>
        <dbReference type="SAM" id="Phobius"/>
    </source>
</evidence>
<dbReference type="OrthoDB" id="117970at2157"/>
<evidence type="ECO:0000256" key="4">
    <source>
        <dbReference type="ARBA" id="ARBA00023136"/>
    </source>
</evidence>
<evidence type="ECO:0000256" key="1">
    <source>
        <dbReference type="ARBA" id="ARBA00004141"/>
    </source>
</evidence>
<sequence length="407" mass="40604">MSVDRRVLALGLARLADSFGNALLIVALPLYVVSAHVHGGVLALPAAVVSGVVLAAFGVFDAVIQPWAGRLSDRLGRRRVFVLVGLCVLAATNLAFLGTHTYLGLLAVRVVQGLGVGLTVTASVALINEYSTPDSRGVHFGVFNALRLVGFGVGPVVAGVLVAHGPFDVLGHAVGGFAAAFDVAAVAAGLSLVVVYALVRDPVETSAAAANDLGLTVSDGAGGLDPVFALGGATLVVALGIAFFAAIEPAINARLGQEAVGFGLEFAAFVAAFVLAQPVAGRLSDRLGRKPFVVAGLCLAAPALLAQGFVAAPWQMALTRAVQGVGAAMAFGPALALVGDYASGGDDASTLSILTMAFGLGAGVGPVVAGPLADYGFAVPFAVAAALSVLAALVVQTQVPDDRVEAA</sequence>
<comment type="subcellular location">
    <subcellularLocation>
        <location evidence="1">Membrane</location>
        <topology evidence="1">Multi-pass membrane protein</topology>
    </subcellularLocation>
</comment>
<feature type="transmembrane region" description="Helical" evidence="5">
    <location>
        <begin position="106"/>
        <end position="127"/>
    </location>
</feature>
<feature type="transmembrane region" description="Helical" evidence="5">
    <location>
        <begin position="375"/>
        <end position="395"/>
    </location>
</feature>
<evidence type="ECO:0000256" key="3">
    <source>
        <dbReference type="ARBA" id="ARBA00022989"/>
    </source>
</evidence>